<gene>
    <name evidence="1" type="ORF">CCAX7_35210</name>
</gene>
<dbReference type="RefSeq" id="WP_125206059.1">
    <property type="nucleotide sequence ID" value="NZ_AP025739.1"/>
</dbReference>
<organism evidence="1 2">
    <name type="scientific">Capsulimonas corticalis</name>
    <dbReference type="NCBI Taxonomy" id="2219043"/>
    <lineage>
        <taxon>Bacteria</taxon>
        <taxon>Bacillati</taxon>
        <taxon>Armatimonadota</taxon>
        <taxon>Armatimonadia</taxon>
        <taxon>Capsulimonadales</taxon>
        <taxon>Capsulimonadaceae</taxon>
        <taxon>Capsulimonas</taxon>
    </lineage>
</organism>
<reference evidence="1 2" key="1">
    <citation type="journal article" date="2019" name="Int. J. Syst. Evol. Microbiol.">
        <title>Capsulimonas corticalis gen. nov., sp. nov., an aerobic capsulated bacterium, of a novel bacterial order, Capsulimonadales ord. nov., of the class Armatimonadia of the phylum Armatimonadetes.</title>
        <authorList>
            <person name="Li J."/>
            <person name="Kudo C."/>
            <person name="Tonouchi A."/>
        </authorList>
    </citation>
    <scope>NUCLEOTIDE SEQUENCE [LARGE SCALE GENOMIC DNA]</scope>
    <source>
        <strain evidence="1 2">AX-7</strain>
    </source>
</reference>
<dbReference type="KEGG" id="ccot:CCAX7_35210"/>
<dbReference type="EMBL" id="AP025739">
    <property type="protein sequence ID" value="BDI31470.1"/>
    <property type="molecule type" value="Genomic_DNA"/>
</dbReference>
<dbReference type="Proteomes" id="UP000287394">
    <property type="component" value="Chromosome"/>
</dbReference>
<keyword evidence="2" id="KW-1185">Reference proteome</keyword>
<evidence type="ECO:0000313" key="2">
    <source>
        <dbReference type="Proteomes" id="UP000287394"/>
    </source>
</evidence>
<dbReference type="OrthoDB" id="10011318at2"/>
<evidence type="ECO:0000313" key="1">
    <source>
        <dbReference type="EMBL" id="BDI31470.1"/>
    </source>
</evidence>
<sequence>MRIKPYGRHWAVYDAGGDLVCLAVYRKGAREVVRRLSTRTGNPAASRRCKRRGPARRAEAVQAQPGKGRGDGVSH</sequence>
<name>A0A402CY50_9BACT</name>
<accession>A0A402CY50</accession>
<protein>
    <submittedName>
        <fullName evidence="1">Uncharacterized protein</fullName>
    </submittedName>
</protein>
<proteinExistence type="predicted"/>
<dbReference type="AlphaFoldDB" id="A0A402CY50"/>